<dbReference type="Gene3D" id="3.30.70.100">
    <property type="match status" value="1"/>
</dbReference>
<dbReference type="PANTHER" id="PTHR33336">
    <property type="entry name" value="QUINOL MONOOXYGENASE YGIN-RELATED"/>
    <property type="match status" value="1"/>
</dbReference>
<name>A0A6M2B8K6_9GAMM</name>
<reference evidence="2 3" key="2">
    <citation type="submission" date="2020-03" db="EMBL/GenBank/DDBJ databases">
        <title>Rahnella aceri sp. nov., isoated from traditional Jeju Makgeolli.</title>
        <authorList>
            <person name="Kim I.S."/>
            <person name="Jeon D."/>
        </authorList>
    </citation>
    <scope>NUCLEOTIDE SEQUENCE [LARGE SCALE GENOMIC DNA]</scope>
    <source>
        <strain evidence="2 3">Lac-M11</strain>
    </source>
</reference>
<dbReference type="PANTHER" id="PTHR33336:SF3">
    <property type="entry name" value="ABM DOMAIN-CONTAINING PROTEIN"/>
    <property type="match status" value="1"/>
</dbReference>
<dbReference type="Proteomes" id="UP000476696">
    <property type="component" value="Unassembled WGS sequence"/>
</dbReference>
<evidence type="ECO:0000313" key="3">
    <source>
        <dbReference type="Proteomes" id="UP000476696"/>
    </source>
</evidence>
<dbReference type="InterPro" id="IPR007138">
    <property type="entry name" value="ABM_dom"/>
</dbReference>
<reference evidence="2 3" key="1">
    <citation type="submission" date="2020-01" db="EMBL/GenBank/DDBJ databases">
        <authorList>
            <person name="Lee S.D."/>
        </authorList>
    </citation>
    <scope>NUCLEOTIDE SEQUENCE [LARGE SCALE GENOMIC DNA]</scope>
    <source>
        <strain evidence="2 3">Lac-M11</strain>
    </source>
</reference>
<keyword evidence="2" id="KW-0503">Monooxygenase</keyword>
<accession>A0A6M2B8K6</accession>
<protein>
    <submittedName>
        <fullName evidence="2">Antibiotic biosynthesis monooxygenase</fullName>
    </submittedName>
</protein>
<dbReference type="PROSITE" id="PS51725">
    <property type="entry name" value="ABM"/>
    <property type="match status" value="1"/>
</dbReference>
<organism evidence="2 3">
    <name type="scientific">Rahnella contaminans</name>
    <dbReference type="NCBI Taxonomy" id="2703882"/>
    <lineage>
        <taxon>Bacteria</taxon>
        <taxon>Pseudomonadati</taxon>
        <taxon>Pseudomonadota</taxon>
        <taxon>Gammaproteobacteria</taxon>
        <taxon>Enterobacterales</taxon>
        <taxon>Yersiniaceae</taxon>
        <taxon>Rahnella</taxon>
    </lineage>
</organism>
<dbReference type="SUPFAM" id="SSF54909">
    <property type="entry name" value="Dimeric alpha+beta barrel"/>
    <property type="match status" value="1"/>
</dbReference>
<dbReference type="InterPro" id="IPR011008">
    <property type="entry name" value="Dimeric_a/b-barrel"/>
</dbReference>
<evidence type="ECO:0000259" key="1">
    <source>
        <dbReference type="PROSITE" id="PS51725"/>
    </source>
</evidence>
<sequence>MQKIKSEERHIICELRCKPEDREHVKELVLKFVEPARLEAGCLYYDLYQKIDEPDTFYIIDGWVNQDAVTSHAENPHVAEVMMELKPLLTYGPSISLSTRVSD</sequence>
<dbReference type="Pfam" id="PF03992">
    <property type="entry name" value="ABM"/>
    <property type="match status" value="1"/>
</dbReference>
<feature type="domain" description="ABM" evidence="1">
    <location>
        <begin position="9"/>
        <end position="97"/>
    </location>
</feature>
<keyword evidence="3" id="KW-1185">Reference proteome</keyword>
<dbReference type="RefSeq" id="WP_054888141.1">
    <property type="nucleotide sequence ID" value="NZ_JAADJS010000003.1"/>
</dbReference>
<evidence type="ECO:0000313" key="2">
    <source>
        <dbReference type="EMBL" id="NGX88794.1"/>
    </source>
</evidence>
<comment type="caution">
    <text evidence="2">The sequence shown here is derived from an EMBL/GenBank/DDBJ whole genome shotgun (WGS) entry which is preliminary data.</text>
</comment>
<proteinExistence type="predicted"/>
<dbReference type="GO" id="GO:0004497">
    <property type="term" value="F:monooxygenase activity"/>
    <property type="evidence" value="ECO:0007669"/>
    <property type="project" value="UniProtKB-KW"/>
</dbReference>
<dbReference type="EMBL" id="JAADJS010000003">
    <property type="protein sequence ID" value="NGX88794.1"/>
    <property type="molecule type" value="Genomic_DNA"/>
</dbReference>
<dbReference type="InterPro" id="IPR050744">
    <property type="entry name" value="AI-2_Isomerase_LsrG"/>
</dbReference>
<dbReference type="AlphaFoldDB" id="A0A6M2B8K6"/>
<gene>
    <name evidence="2" type="ORF">GW579_17080</name>
</gene>
<keyword evidence="2" id="KW-0560">Oxidoreductase</keyword>